<keyword evidence="4 10" id="KW-1133">Transmembrane helix</keyword>
<organism evidence="11 12">
    <name type="scientific">Alkalicoccus urumqiensis</name>
    <name type="common">Bacillus urumqiensis</name>
    <dbReference type="NCBI Taxonomy" id="1548213"/>
    <lineage>
        <taxon>Bacteria</taxon>
        <taxon>Bacillati</taxon>
        <taxon>Bacillota</taxon>
        <taxon>Bacilli</taxon>
        <taxon>Bacillales</taxon>
        <taxon>Bacillaceae</taxon>
        <taxon>Alkalicoccus</taxon>
    </lineage>
</organism>
<keyword evidence="10" id="KW-0813">Transport</keyword>
<feature type="binding site" evidence="10">
    <location>
        <position position="73"/>
    </location>
    <ligand>
        <name>Na(+)</name>
        <dbReference type="ChEBI" id="CHEBI:29101"/>
        <note>structural</note>
    </ligand>
</feature>
<dbReference type="RefSeq" id="WP_105958828.1">
    <property type="nucleotide sequence ID" value="NZ_PVNS01000006.1"/>
</dbReference>
<dbReference type="Pfam" id="PF02537">
    <property type="entry name" value="CRCB"/>
    <property type="match status" value="1"/>
</dbReference>
<gene>
    <name evidence="10" type="primary">fluC</name>
    <name evidence="10" type="synonym">crcB</name>
    <name evidence="11" type="ORF">C6I21_07470</name>
</gene>
<keyword evidence="10" id="KW-0406">Ion transport</keyword>
<feature type="binding site" evidence="10">
    <location>
        <position position="76"/>
    </location>
    <ligand>
        <name>Na(+)</name>
        <dbReference type="ChEBI" id="CHEBI:29101"/>
        <note>structural</note>
    </ligand>
</feature>
<comment type="activity regulation">
    <text evidence="10">Na(+) is not transported, but it plays an essential structural role and its presence is essential for fluoride channel function.</text>
</comment>
<dbReference type="AlphaFoldDB" id="A0A2P6MHI7"/>
<dbReference type="InterPro" id="IPR003691">
    <property type="entry name" value="FluC"/>
</dbReference>
<dbReference type="HAMAP" id="MF_00454">
    <property type="entry name" value="FluC"/>
    <property type="match status" value="1"/>
</dbReference>
<evidence type="ECO:0000256" key="6">
    <source>
        <dbReference type="ARBA" id="ARBA00023303"/>
    </source>
</evidence>
<proteinExistence type="inferred from homology"/>
<dbReference type="Proteomes" id="UP000243650">
    <property type="component" value="Unassembled WGS sequence"/>
</dbReference>
<feature type="transmembrane region" description="Helical" evidence="10">
    <location>
        <begin position="95"/>
        <end position="119"/>
    </location>
</feature>
<dbReference type="GO" id="GO:0005886">
    <property type="term" value="C:plasma membrane"/>
    <property type="evidence" value="ECO:0007669"/>
    <property type="project" value="UniProtKB-SubCell"/>
</dbReference>
<reference evidence="11 12" key="1">
    <citation type="submission" date="2018-03" db="EMBL/GenBank/DDBJ databases">
        <title>Bacillus urumqiensis sp. nov., a moderately haloalkaliphilic bacterium isolated from a salt lake.</title>
        <authorList>
            <person name="Zhao B."/>
            <person name="Liao Z."/>
        </authorList>
    </citation>
    <scope>NUCLEOTIDE SEQUENCE [LARGE SCALE GENOMIC DNA]</scope>
    <source>
        <strain evidence="11 12">BZ-SZ-XJ18</strain>
    </source>
</reference>
<evidence type="ECO:0000256" key="3">
    <source>
        <dbReference type="ARBA" id="ARBA00022692"/>
    </source>
</evidence>
<evidence type="ECO:0000256" key="9">
    <source>
        <dbReference type="ARBA" id="ARBA00049940"/>
    </source>
</evidence>
<dbReference type="GO" id="GO:0140114">
    <property type="term" value="P:cellular detoxification of fluoride"/>
    <property type="evidence" value="ECO:0007669"/>
    <property type="project" value="UniProtKB-UniRule"/>
</dbReference>
<evidence type="ECO:0000256" key="2">
    <source>
        <dbReference type="ARBA" id="ARBA00022475"/>
    </source>
</evidence>
<accession>A0A2P6MHI7</accession>
<dbReference type="GO" id="GO:0046872">
    <property type="term" value="F:metal ion binding"/>
    <property type="evidence" value="ECO:0007669"/>
    <property type="project" value="UniProtKB-KW"/>
</dbReference>
<dbReference type="GO" id="GO:0062054">
    <property type="term" value="F:fluoride channel activity"/>
    <property type="evidence" value="ECO:0007669"/>
    <property type="project" value="UniProtKB-UniRule"/>
</dbReference>
<evidence type="ECO:0000256" key="10">
    <source>
        <dbReference type="HAMAP-Rule" id="MF_00454"/>
    </source>
</evidence>
<keyword evidence="10" id="KW-0479">Metal-binding</keyword>
<keyword evidence="10" id="KW-0915">Sodium</keyword>
<evidence type="ECO:0000256" key="8">
    <source>
        <dbReference type="ARBA" id="ARBA00035585"/>
    </source>
</evidence>
<feature type="transmembrane region" description="Helical" evidence="10">
    <location>
        <begin position="62"/>
        <end position="83"/>
    </location>
</feature>
<keyword evidence="3 10" id="KW-0812">Transmembrane</keyword>
<comment type="catalytic activity">
    <reaction evidence="8">
        <text>fluoride(in) = fluoride(out)</text>
        <dbReference type="Rhea" id="RHEA:76159"/>
        <dbReference type="ChEBI" id="CHEBI:17051"/>
    </reaction>
    <physiologicalReaction direction="left-to-right" evidence="8">
        <dbReference type="Rhea" id="RHEA:76160"/>
    </physiologicalReaction>
</comment>
<comment type="caution">
    <text evidence="11">The sequence shown here is derived from an EMBL/GenBank/DDBJ whole genome shotgun (WGS) entry which is preliminary data.</text>
</comment>
<evidence type="ECO:0000256" key="5">
    <source>
        <dbReference type="ARBA" id="ARBA00023136"/>
    </source>
</evidence>
<evidence type="ECO:0000256" key="7">
    <source>
        <dbReference type="ARBA" id="ARBA00035120"/>
    </source>
</evidence>
<comment type="function">
    <text evidence="9 10">Fluoride-specific ion channel. Important for reducing fluoride concentration in the cell, thus reducing its toxicity.</text>
</comment>
<evidence type="ECO:0000313" key="11">
    <source>
        <dbReference type="EMBL" id="PRO65731.1"/>
    </source>
</evidence>
<name>A0A2P6MHI7_ALKUR</name>
<keyword evidence="2 10" id="KW-1003">Cell membrane</keyword>
<protein>
    <recommendedName>
        <fullName evidence="10">Fluoride-specific ion channel FluC</fullName>
    </recommendedName>
</protein>
<comment type="subcellular location">
    <subcellularLocation>
        <location evidence="1 10">Cell membrane</location>
        <topology evidence="1 10">Multi-pass membrane protein</topology>
    </subcellularLocation>
</comment>
<evidence type="ECO:0000313" key="12">
    <source>
        <dbReference type="Proteomes" id="UP000243650"/>
    </source>
</evidence>
<feature type="transmembrane region" description="Helical" evidence="10">
    <location>
        <begin position="32"/>
        <end position="55"/>
    </location>
</feature>
<dbReference type="OrthoDB" id="9815830at2"/>
<evidence type="ECO:0000256" key="1">
    <source>
        <dbReference type="ARBA" id="ARBA00004651"/>
    </source>
</evidence>
<dbReference type="EMBL" id="PVNS01000006">
    <property type="protein sequence ID" value="PRO65731.1"/>
    <property type="molecule type" value="Genomic_DNA"/>
</dbReference>
<keyword evidence="12" id="KW-1185">Reference proteome</keyword>
<comment type="similarity">
    <text evidence="7 10">Belongs to the fluoride channel Fluc/FEX (TC 1.A.43) family.</text>
</comment>
<sequence length="126" mass="12512">MQIHVLAAVFAGGALGTLLRVGLNTLFIEASFPYATMTANVTGSFLLGAVTALALTKNIPLWLKAGAGAGFCGGFTTMATLALDTVVTSGLHGGAVLLYLGGSAVGGIAAAAAGFFLCYRRGGKSV</sequence>
<keyword evidence="6 10" id="KW-0407">Ion channel</keyword>
<keyword evidence="5 10" id="KW-0472">Membrane</keyword>
<evidence type="ECO:0000256" key="4">
    <source>
        <dbReference type="ARBA" id="ARBA00022989"/>
    </source>
</evidence>